<accession>A0A8J8NUN1</accession>
<dbReference type="EMBL" id="RRYP01005564">
    <property type="protein sequence ID" value="TNV81927.1"/>
    <property type="molecule type" value="Genomic_DNA"/>
</dbReference>
<protein>
    <submittedName>
        <fullName evidence="1">Uncharacterized protein</fullName>
    </submittedName>
</protein>
<proteinExistence type="predicted"/>
<organism evidence="1 2">
    <name type="scientific">Halteria grandinella</name>
    <dbReference type="NCBI Taxonomy" id="5974"/>
    <lineage>
        <taxon>Eukaryota</taxon>
        <taxon>Sar</taxon>
        <taxon>Alveolata</taxon>
        <taxon>Ciliophora</taxon>
        <taxon>Intramacronucleata</taxon>
        <taxon>Spirotrichea</taxon>
        <taxon>Stichotrichia</taxon>
        <taxon>Sporadotrichida</taxon>
        <taxon>Halteriidae</taxon>
        <taxon>Halteria</taxon>
    </lineage>
</organism>
<dbReference type="AlphaFoldDB" id="A0A8J8NUN1"/>
<dbReference type="Proteomes" id="UP000785679">
    <property type="component" value="Unassembled WGS sequence"/>
</dbReference>
<evidence type="ECO:0000313" key="2">
    <source>
        <dbReference type="Proteomes" id="UP000785679"/>
    </source>
</evidence>
<gene>
    <name evidence="1" type="ORF">FGO68_gene1293</name>
</gene>
<keyword evidence="2" id="KW-1185">Reference proteome</keyword>
<evidence type="ECO:0000313" key="1">
    <source>
        <dbReference type="EMBL" id="TNV81927.1"/>
    </source>
</evidence>
<comment type="caution">
    <text evidence="1">The sequence shown here is derived from an EMBL/GenBank/DDBJ whole genome shotgun (WGS) entry which is preliminary data.</text>
</comment>
<reference evidence="1" key="1">
    <citation type="submission" date="2019-06" db="EMBL/GenBank/DDBJ databases">
        <authorList>
            <person name="Zheng W."/>
        </authorList>
    </citation>
    <scope>NUCLEOTIDE SEQUENCE</scope>
    <source>
        <strain evidence="1">QDHG01</strain>
    </source>
</reference>
<name>A0A8J8NUN1_HALGN</name>
<sequence length="114" mass="13647">MWQILIICRLKKQVFYVQLAQKLQIQTFFKEDREIPGSVKSDAQEFDLQQLILSLRTELVVGHHFWIEQVFLPIKSLLIICYAPNFQALKVHKIFDYLHKPKLRFTVSLVRYNN</sequence>